<evidence type="ECO:0000313" key="11">
    <source>
        <dbReference type="WBParaSite" id="TMUE_2000006284.1"/>
    </source>
</evidence>
<dbReference type="PROSITE" id="PS50071">
    <property type="entry name" value="HOMEOBOX_2"/>
    <property type="match status" value="1"/>
</dbReference>
<dbReference type="Pfam" id="PF00046">
    <property type="entry name" value="Homeodomain"/>
    <property type="match status" value="1"/>
</dbReference>
<organism evidence="10 11">
    <name type="scientific">Trichuris muris</name>
    <name type="common">Mouse whipworm</name>
    <dbReference type="NCBI Taxonomy" id="70415"/>
    <lineage>
        <taxon>Eukaryota</taxon>
        <taxon>Metazoa</taxon>
        <taxon>Ecdysozoa</taxon>
        <taxon>Nematoda</taxon>
        <taxon>Enoplea</taxon>
        <taxon>Dorylaimia</taxon>
        <taxon>Trichinellida</taxon>
        <taxon>Trichuridae</taxon>
        <taxon>Trichuris</taxon>
    </lineage>
</organism>
<proteinExistence type="predicted"/>
<evidence type="ECO:0000256" key="6">
    <source>
        <dbReference type="PROSITE-ProRule" id="PRU00108"/>
    </source>
</evidence>
<evidence type="ECO:0000313" key="10">
    <source>
        <dbReference type="Proteomes" id="UP000046395"/>
    </source>
</evidence>
<dbReference type="STRING" id="70415.A0A5S6QGG6"/>
<dbReference type="SUPFAM" id="SSF46689">
    <property type="entry name" value="Homeodomain-like"/>
    <property type="match status" value="1"/>
</dbReference>
<keyword evidence="2" id="KW-0217">Developmental protein</keyword>
<evidence type="ECO:0000256" key="1">
    <source>
        <dbReference type="ARBA" id="ARBA00004123"/>
    </source>
</evidence>
<dbReference type="Gene3D" id="1.10.10.60">
    <property type="entry name" value="Homeodomain-like"/>
    <property type="match status" value="1"/>
</dbReference>
<sequence length="414" mass="43890">MIFKKVNGSKLATTNYSPYHLGQNPLCCLATADETPPLSAPHRVPDGSHGSGRCIGDVVGVAADPAAYGCNSNSDQSFDNLVHAAGQTNDAHTSLRLSGDISPTVASVQRRNGFIPFDHSDHCCIGSSGSASRSYCMQAGTAGGACIDQQQQRSAGTFNFGFKFTNNGASQSGSMPSAGFNLCQYEASGMSTYGAPISGSNEYASFGGPVAVTTSVSGSRAFSNSDNVRQPISQPGSTTYKWMQIRRSAPRVAATNGPASGPNHGKSSAGKNRSFANSSSKTDSGVDGCSEVTTVACAPNRTNFTTKQLTELEKEFHTNRYLTRARRIEIAALLGLNETQVKIWFQNRRMKQKKHLKEKGFALMSSSGTLTFSNRTEAMTVPSVTELFSSPLMLQHKAGQQMGAEAGNVNFAKL</sequence>
<feature type="domain" description="Homeobox" evidence="9">
    <location>
        <begin position="301"/>
        <end position="355"/>
    </location>
</feature>
<keyword evidence="5 6" id="KW-0539">Nucleus</keyword>
<evidence type="ECO:0000256" key="3">
    <source>
        <dbReference type="ARBA" id="ARBA00023125"/>
    </source>
</evidence>
<dbReference type="InterPro" id="IPR017970">
    <property type="entry name" value="Homeobox_CS"/>
</dbReference>
<dbReference type="InterPro" id="IPR001356">
    <property type="entry name" value="HD"/>
</dbReference>
<dbReference type="InterPro" id="IPR020479">
    <property type="entry name" value="HD_metazoa"/>
</dbReference>
<dbReference type="Proteomes" id="UP000046395">
    <property type="component" value="Unassembled WGS sequence"/>
</dbReference>
<evidence type="ECO:0000256" key="4">
    <source>
        <dbReference type="ARBA" id="ARBA00023155"/>
    </source>
</evidence>
<evidence type="ECO:0000256" key="8">
    <source>
        <dbReference type="SAM" id="MobiDB-lite"/>
    </source>
</evidence>
<feature type="compositionally biased region" description="Polar residues" evidence="8">
    <location>
        <begin position="265"/>
        <end position="283"/>
    </location>
</feature>
<name>A0A5S6QGG6_TRIMR</name>
<dbReference type="PROSITE" id="PS00027">
    <property type="entry name" value="HOMEOBOX_1"/>
    <property type="match status" value="1"/>
</dbReference>
<dbReference type="GO" id="GO:0005634">
    <property type="term" value="C:nucleus"/>
    <property type="evidence" value="ECO:0007669"/>
    <property type="project" value="UniProtKB-SubCell"/>
</dbReference>
<dbReference type="AlphaFoldDB" id="A0A5S6QGG6"/>
<keyword evidence="3 6" id="KW-0238">DNA-binding</keyword>
<evidence type="ECO:0000256" key="2">
    <source>
        <dbReference type="ARBA" id="ARBA00022473"/>
    </source>
</evidence>
<dbReference type="SMART" id="SM00389">
    <property type="entry name" value="HOX"/>
    <property type="match status" value="1"/>
</dbReference>
<keyword evidence="4 6" id="KW-0371">Homeobox</keyword>
<evidence type="ECO:0000259" key="9">
    <source>
        <dbReference type="PROSITE" id="PS50071"/>
    </source>
</evidence>
<dbReference type="PANTHER" id="PTHR45946:SF4">
    <property type="entry name" value="HOMEOBOX PROTEIN ROUGH-RELATED"/>
    <property type="match status" value="1"/>
</dbReference>
<comment type="subcellular location">
    <subcellularLocation>
        <location evidence="1 6 7">Nucleus</location>
    </subcellularLocation>
</comment>
<accession>A0A5S6QGG6</accession>
<dbReference type="PANTHER" id="PTHR45946">
    <property type="entry name" value="HOMEOBOX PROTEIN ROUGH-RELATED"/>
    <property type="match status" value="1"/>
</dbReference>
<feature type="region of interest" description="Disordered" evidence="8">
    <location>
        <begin position="250"/>
        <end position="288"/>
    </location>
</feature>
<dbReference type="WBParaSite" id="TMUE_2000006284.1">
    <property type="protein sequence ID" value="TMUE_2000006284.1"/>
    <property type="gene ID" value="WBGene00289783"/>
</dbReference>
<keyword evidence="10" id="KW-1185">Reference proteome</keyword>
<dbReference type="CDD" id="cd00086">
    <property type="entry name" value="homeodomain"/>
    <property type="match status" value="1"/>
</dbReference>
<feature type="DNA-binding region" description="Homeobox" evidence="6">
    <location>
        <begin position="303"/>
        <end position="356"/>
    </location>
</feature>
<reference evidence="11" key="1">
    <citation type="submission" date="2019-12" db="UniProtKB">
        <authorList>
            <consortium name="WormBaseParasite"/>
        </authorList>
    </citation>
    <scope>IDENTIFICATION</scope>
</reference>
<evidence type="ECO:0000256" key="5">
    <source>
        <dbReference type="ARBA" id="ARBA00023242"/>
    </source>
</evidence>
<dbReference type="InterPro" id="IPR009057">
    <property type="entry name" value="Homeodomain-like_sf"/>
</dbReference>
<dbReference type="GO" id="GO:0000981">
    <property type="term" value="F:DNA-binding transcription factor activity, RNA polymerase II-specific"/>
    <property type="evidence" value="ECO:0007669"/>
    <property type="project" value="InterPro"/>
</dbReference>
<dbReference type="GO" id="GO:0000978">
    <property type="term" value="F:RNA polymerase II cis-regulatory region sequence-specific DNA binding"/>
    <property type="evidence" value="ECO:0007669"/>
    <property type="project" value="TreeGrafter"/>
</dbReference>
<dbReference type="InterPro" id="IPR000047">
    <property type="entry name" value="HTH_motif"/>
</dbReference>
<evidence type="ECO:0000256" key="7">
    <source>
        <dbReference type="RuleBase" id="RU000682"/>
    </source>
</evidence>
<dbReference type="PRINTS" id="PR00031">
    <property type="entry name" value="HTHREPRESSR"/>
</dbReference>
<dbReference type="InterPro" id="IPR046327">
    <property type="entry name" value="HXA1/B1/D1"/>
</dbReference>
<protein>
    <submittedName>
        <fullName evidence="11">Homeobox domain-containing protein</fullName>
    </submittedName>
</protein>
<dbReference type="PRINTS" id="PR00024">
    <property type="entry name" value="HOMEOBOX"/>
</dbReference>